<sequence length="112" mass="11795">MLFLKKLKKPFLSLMLVNVALTGVVGSTSAESSAAVTENTTEEPIFSFMSMSDTHSDTGKTAKAVTDAKNNNASAIVLAGDITNVGDSGEYDAIKKAIDKRSSAGVFCNWKS</sequence>
<gene>
    <name evidence="2" type="ORF">AF332_08655</name>
</gene>
<dbReference type="RefSeq" id="WP_053434229.1">
    <property type="nucleotide sequence ID" value="NZ_LGUF01000007.1"/>
</dbReference>
<protein>
    <recommendedName>
        <fullName evidence="4">Calcineurin-like phosphoesterase domain-containing protein</fullName>
    </recommendedName>
</protein>
<evidence type="ECO:0000256" key="1">
    <source>
        <dbReference type="SAM" id="SignalP"/>
    </source>
</evidence>
<dbReference type="Proteomes" id="UP000037109">
    <property type="component" value="Unassembled WGS sequence"/>
</dbReference>
<dbReference type="SUPFAM" id="SSF56300">
    <property type="entry name" value="Metallo-dependent phosphatases"/>
    <property type="match status" value="1"/>
</dbReference>
<dbReference type="AlphaFoldDB" id="A0A0M0GAQ9"/>
<keyword evidence="3" id="KW-1185">Reference proteome</keyword>
<evidence type="ECO:0008006" key="4">
    <source>
        <dbReference type="Google" id="ProtNLM"/>
    </source>
</evidence>
<comment type="caution">
    <text evidence="2">The sequence shown here is derived from an EMBL/GenBank/DDBJ whole genome shotgun (WGS) entry which is preliminary data.</text>
</comment>
<feature type="signal peptide" evidence="1">
    <location>
        <begin position="1"/>
        <end position="34"/>
    </location>
</feature>
<dbReference type="PATRIC" id="fig|1459.3.peg.1836"/>
<organism evidence="2 3">
    <name type="scientific">Sporosarcina globispora</name>
    <name type="common">Bacillus globisporus</name>
    <dbReference type="NCBI Taxonomy" id="1459"/>
    <lineage>
        <taxon>Bacteria</taxon>
        <taxon>Bacillati</taxon>
        <taxon>Bacillota</taxon>
        <taxon>Bacilli</taxon>
        <taxon>Bacillales</taxon>
        <taxon>Caryophanaceae</taxon>
        <taxon>Sporosarcina</taxon>
    </lineage>
</organism>
<reference evidence="3" key="1">
    <citation type="submission" date="2015-07" db="EMBL/GenBank/DDBJ databases">
        <title>Fjat-10036 dsm4.</title>
        <authorList>
            <person name="Liu B."/>
            <person name="Wang J."/>
            <person name="Zhu Y."/>
            <person name="Liu G."/>
            <person name="Chen Q."/>
            <person name="Chen Z."/>
            <person name="Lan J."/>
            <person name="Che J."/>
            <person name="Ge C."/>
            <person name="Shi H."/>
            <person name="Pan Z."/>
            <person name="Liu X."/>
        </authorList>
    </citation>
    <scope>NUCLEOTIDE SEQUENCE [LARGE SCALE GENOMIC DNA]</scope>
    <source>
        <strain evidence="3">DSM 4</strain>
    </source>
</reference>
<proteinExistence type="predicted"/>
<keyword evidence="1" id="KW-0732">Signal</keyword>
<accession>A0A0M0GAQ9</accession>
<dbReference type="InterPro" id="IPR029052">
    <property type="entry name" value="Metallo-depent_PP-like"/>
</dbReference>
<dbReference type="Gene3D" id="3.60.21.10">
    <property type="match status" value="1"/>
</dbReference>
<evidence type="ECO:0000313" key="2">
    <source>
        <dbReference type="EMBL" id="KON86868.1"/>
    </source>
</evidence>
<feature type="chain" id="PRO_5005599388" description="Calcineurin-like phosphoesterase domain-containing protein" evidence="1">
    <location>
        <begin position="35"/>
        <end position="112"/>
    </location>
</feature>
<evidence type="ECO:0000313" key="3">
    <source>
        <dbReference type="Proteomes" id="UP000037109"/>
    </source>
</evidence>
<dbReference type="EMBL" id="LGUF01000007">
    <property type="protein sequence ID" value="KON86868.1"/>
    <property type="molecule type" value="Genomic_DNA"/>
</dbReference>
<dbReference type="STRING" id="1459.AF332_08655"/>
<name>A0A0M0GAQ9_SPOGL</name>